<evidence type="ECO:0000313" key="6">
    <source>
        <dbReference type="Proteomes" id="UP000320216"/>
    </source>
</evidence>
<proteinExistence type="inferred from homology"/>
<dbReference type="InterPro" id="IPR050894">
    <property type="entry name" value="EfeM/EfeO_iron_uptake"/>
</dbReference>
<dbReference type="Proteomes" id="UP000320216">
    <property type="component" value="Chromosome"/>
</dbReference>
<gene>
    <name evidence="5" type="ORF">FPZ11_13550</name>
</gene>
<keyword evidence="3" id="KW-0732">Signal</keyword>
<dbReference type="InterPro" id="IPR038352">
    <property type="entry name" value="Imelysin_sf"/>
</dbReference>
<comment type="similarity">
    <text evidence="2">Belongs to the EfeM/EfeO family.</text>
</comment>
<keyword evidence="5" id="KW-0449">Lipoprotein</keyword>
<reference evidence="5 6" key="1">
    <citation type="submission" date="2019-07" db="EMBL/GenBank/DDBJ databases">
        <title>Full genome sequence of Humibacter sp. WJ7-1.</title>
        <authorList>
            <person name="Im W.-T."/>
        </authorList>
    </citation>
    <scope>NUCLEOTIDE SEQUENCE [LARGE SCALE GENOMIC DNA]</scope>
    <source>
        <strain evidence="5 6">WJ7-1</strain>
    </source>
</reference>
<dbReference type="EMBL" id="CP042305">
    <property type="protein sequence ID" value="QDZ15644.1"/>
    <property type="molecule type" value="Genomic_DNA"/>
</dbReference>
<organism evidence="5 6">
    <name type="scientific">Humibacter ginsenosidimutans</name>
    <dbReference type="NCBI Taxonomy" id="2599293"/>
    <lineage>
        <taxon>Bacteria</taxon>
        <taxon>Bacillati</taxon>
        <taxon>Actinomycetota</taxon>
        <taxon>Actinomycetes</taxon>
        <taxon>Micrococcales</taxon>
        <taxon>Microbacteriaceae</taxon>
        <taxon>Humibacter</taxon>
    </lineage>
</organism>
<name>A0A5B8M6M8_9MICO</name>
<evidence type="ECO:0000256" key="1">
    <source>
        <dbReference type="ARBA" id="ARBA00004196"/>
    </source>
</evidence>
<sequence length="322" mass="33990">MEVYLQRLADKAVFVDVENIGAGATASAQPTIAAGRYRFVCLPADADPLYGPAVRVTGARHVAGSTPGVAPVTRNDLIPAAKAYEGWVEGRLPTLLDDVRGLDTAVESGDRAGAERAWLAGHTEYETLGAAYGAFGDADTAIDGMAASSHTAFDDPDLTGFHKIEALLYADAPLSSVAPYTRRLASDVASLEAGFPDARVDPLDIGLRAHEILENALQFELTGATDAGSHSSLATVDANLTGTIEALKPLRGILATRYSLAKTDAWIARSRQLVESFRSSDGTWTSLASLDRAQREKLDATISETVELPAHVAAVCDVRRAA</sequence>
<dbReference type="PANTHER" id="PTHR39192">
    <property type="entry name" value="IRON UPTAKE SYSTEM COMPONENT EFEO"/>
    <property type="match status" value="1"/>
</dbReference>
<dbReference type="Gene3D" id="1.20.1420.20">
    <property type="entry name" value="M75 peptidase, HXXE motif"/>
    <property type="match status" value="1"/>
</dbReference>
<evidence type="ECO:0000259" key="4">
    <source>
        <dbReference type="Pfam" id="PF09375"/>
    </source>
</evidence>
<accession>A0A5B8M6M8</accession>
<comment type="subcellular location">
    <subcellularLocation>
        <location evidence="1">Cell envelope</location>
    </subcellularLocation>
</comment>
<dbReference type="OrthoDB" id="7260758at2"/>
<dbReference type="KEGG" id="huw:FPZ11_13550"/>
<dbReference type="Pfam" id="PF09375">
    <property type="entry name" value="Peptidase_M75"/>
    <property type="match status" value="1"/>
</dbReference>
<keyword evidence="6" id="KW-1185">Reference proteome</keyword>
<evidence type="ECO:0000313" key="5">
    <source>
        <dbReference type="EMBL" id="QDZ15644.1"/>
    </source>
</evidence>
<dbReference type="InterPro" id="IPR034981">
    <property type="entry name" value="Imelysin-like_EfeO/Algp7"/>
</dbReference>
<dbReference type="InterPro" id="IPR018976">
    <property type="entry name" value="Imelysin-like"/>
</dbReference>
<evidence type="ECO:0000256" key="2">
    <source>
        <dbReference type="ARBA" id="ARBA00005989"/>
    </source>
</evidence>
<feature type="domain" description="Imelysin-like" evidence="4">
    <location>
        <begin position="82"/>
        <end position="258"/>
    </location>
</feature>
<dbReference type="PANTHER" id="PTHR39192:SF1">
    <property type="entry name" value="IRON UPTAKE SYSTEM COMPONENT EFEO"/>
    <property type="match status" value="1"/>
</dbReference>
<evidence type="ECO:0000256" key="3">
    <source>
        <dbReference type="ARBA" id="ARBA00022729"/>
    </source>
</evidence>
<protein>
    <submittedName>
        <fullName evidence="5">EfeM/EfeO family lipoprotein</fullName>
    </submittedName>
</protein>
<dbReference type="CDD" id="cd14656">
    <property type="entry name" value="Imelysin-like_EfeO"/>
    <property type="match status" value="1"/>
</dbReference>
<dbReference type="AlphaFoldDB" id="A0A5B8M6M8"/>
<dbReference type="GO" id="GO:0030313">
    <property type="term" value="C:cell envelope"/>
    <property type="evidence" value="ECO:0007669"/>
    <property type="project" value="UniProtKB-SubCell"/>
</dbReference>